<dbReference type="Gene3D" id="3.40.50.300">
    <property type="entry name" value="P-loop containing nucleotide triphosphate hydrolases"/>
    <property type="match status" value="1"/>
</dbReference>
<dbReference type="EMBL" id="LFDV01000002">
    <property type="protein sequence ID" value="KTB48744.1"/>
    <property type="molecule type" value="Genomic_DNA"/>
</dbReference>
<dbReference type="Pfam" id="PF00772">
    <property type="entry name" value="DnaB"/>
    <property type="match status" value="1"/>
</dbReference>
<reference evidence="14 15" key="1">
    <citation type="submission" date="2015-06" db="EMBL/GenBank/DDBJ databases">
        <title>Genome sequence of the organohalide-respiring Dehalogenimonas alkenigignens type strain (IP3-3T).</title>
        <authorList>
            <person name="Key T.A."/>
            <person name="Richmond D.P."/>
            <person name="Bowman K.S."/>
            <person name="Cho Y.-J."/>
            <person name="Chun J."/>
            <person name="da Costa M.S."/>
            <person name="Rainey F.A."/>
            <person name="Moe W.M."/>
        </authorList>
    </citation>
    <scope>NUCLEOTIDE SEQUENCE [LARGE SCALE GENOMIC DNA]</scope>
    <source>
        <strain evidence="14 15">IP3-3</strain>
    </source>
</reference>
<comment type="similarity">
    <text evidence="1 12">Belongs to the helicase family. DnaB subfamily.</text>
</comment>
<evidence type="ECO:0000256" key="5">
    <source>
        <dbReference type="ARBA" id="ARBA00022801"/>
    </source>
</evidence>
<dbReference type="GO" id="GO:0043139">
    <property type="term" value="F:5'-3' DNA helicase activity"/>
    <property type="evidence" value="ECO:0007669"/>
    <property type="project" value="UniProtKB-EC"/>
</dbReference>
<dbReference type="PANTHER" id="PTHR30153">
    <property type="entry name" value="REPLICATIVE DNA HELICASE DNAB"/>
    <property type="match status" value="1"/>
</dbReference>
<evidence type="ECO:0000256" key="7">
    <source>
        <dbReference type="ARBA" id="ARBA00022840"/>
    </source>
</evidence>
<dbReference type="STRING" id="1217799.DEALK_15910"/>
<evidence type="ECO:0000256" key="2">
    <source>
        <dbReference type="ARBA" id="ARBA00022515"/>
    </source>
</evidence>
<evidence type="ECO:0000256" key="1">
    <source>
        <dbReference type="ARBA" id="ARBA00008428"/>
    </source>
</evidence>
<dbReference type="InterPro" id="IPR007694">
    <property type="entry name" value="DNA_helicase_DnaB-like_C"/>
</dbReference>
<dbReference type="Proteomes" id="UP000053947">
    <property type="component" value="Unassembled WGS sequence"/>
</dbReference>
<keyword evidence="9" id="KW-0413">Isomerase</keyword>
<dbReference type="InterPro" id="IPR007692">
    <property type="entry name" value="DNA_helicase_DnaB"/>
</dbReference>
<feature type="domain" description="SF4 helicase" evidence="13">
    <location>
        <begin position="172"/>
        <end position="450"/>
    </location>
</feature>
<dbReference type="PANTHER" id="PTHR30153:SF2">
    <property type="entry name" value="REPLICATIVE DNA HELICASE"/>
    <property type="match status" value="1"/>
</dbReference>
<comment type="caution">
    <text evidence="14">The sequence shown here is derived from an EMBL/GenBank/DDBJ whole genome shotgun (WGS) entry which is preliminary data.</text>
</comment>
<evidence type="ECO:0000256" key="12">
    <source>
        <dbReference type="RuleBase" id="RU362085"/>
    </source>
</evidence>
<dbReference type="InterPro" id="IPR016136">
    <property type="entry name" value="DNA_helicase_N/primase_C"/>
</dbReference>
<keyword evidence="2 12" id="KW-0639">Primosome</keyword>
<evidence type="ECO:0000256" key="4">
    <source>
        <dbReference type="ARBA" id="ARBA00022741"/>
    </source>
</evidence>
<dbReference type="InterPro" id="IPR003593">
    <property type="entry name" value="AAA+_ATPase"/>
</dbReference>
<evidence type="ECO:0000256" key="10">
    <source>
        <dbReference type="ARBA" id="ARBA00048954"/>
    </source>
</evidence>
<organism evidence="14 15">
    <name type="scientific">Dehalogenimonas alkenigignens</name>
    <dbReference type="NCBI Taxonomy" id="1217799"/>
    <lineage>
        <taxon>Bacteria</taxon>
        <taxon>Bacillati</taxon>
        <taxon>Chloroflexota</taxon>
        <taxon>Dehalococcoidia</taxon>
        <taxon>Dehalococcoidales</taxon>
        <taxon>Dehalococcoidaceae</taxon>
        <taxon>Dehalogenimonas</taxon>
    </lineage>
</organism>
<dbReference type="GO" id="GO:0006269">
    <property type="term" value="P:DNA replication, synthesis of primer"/>
    <property type="evidence" value="ECO:0007669"/>
    <property type="project" value="UniProtKB-UniRule"/>
</dbReference>
<dbReference type="GO" id="GO:0003677">
    <property type="term" value="F:DNA binding"/>
    <property type="evidence" value="ECO:0007669"/>
    <property type="project" value="UniProtKB-UniRule"/>
</dbReference>
<dbReference type="CDD" id="cd00984">
    <property type="entry name" value="DnaB_C"/>
    <property type="match status" value="1"/>
</dbReference>
<dbReference type="SUPFAM" id="SSF48024">
    <property type="entry name" value="N-terminal domain of DnaB helicase"/>
    <property type="match status" value="1"/>
</dbReference>
<evidence type="ECO:0000256" key="6">
    <source>
        <dbReference type="ARBA" id="ARBA00022806"/>
    </source>
</evidence>
<gene>
    <name evidence="14" type="ORF">DEALK_15910</name>
</gene>
<keyword evidence="7 12" id="KW-0067">ATP-binding</keyword>
<evidence type="ECO:0000256" key="3">
    <source>
        <dbReference type="ARBA" id="ARBA00022705"/>
    </source>
</evidence>
<protein>
    <recommendedName>
        <fullName evidence="11 12">Replicative DNA helicase</fullName>
        <ecNumber evidence="11 12">5.6.2.3</ecNumber>
    </recommendedName>
</protein>
<dbReference type="GO" id="GO:1990077">
    <property type="term" value="C:primosome complex"/>
    <property type="evidence" value="ECO:0007669"/>
    <property type="project" value="UniProtKB-UniRule"/>
</dbReference>
<evidence type="ECO:0000313" key="14">
    <source>
        <dbReference type="EMBL" id="KTB48744.1"/>
    </source>
</evidence>
<dbReference type="InterPro" id="IPR036185">
    <property type="entry name" value="DNA_heli_DnaB-like_N_sf"/>
</dbReference>
<dbReference type="InterPro" id="IPR007693">
    <property type="entry name" value="DNA_helicase_DnaB-like_N"/>
</dbReference>
<proteinExistence type="inferred from homology"/>
<dbReference type="PROSITE" id="PS51199">
    <property type="entry name" value="SF4_HELICASE"/>
    <property type="match status" value="1"/>
</dbReference>
<dbReference type="RefSeq" id="WP_058439683.1">
    <property type="nucleotide sequence ID" value="NZ_KQ758903.1"/>
</dbReference>
<dbReference type="Pfam" id="PF03796">
    <property type="entry name" value="DnaB_C"/>
    <property type="match status" value="1"/>
</dbReference>
<evidence type="ECO:0000256" key="11">
    <source>
        <dbReference type="NCBIfam" id="TIGR00665"/>
    </source>
</evidence>
<keyword evidence="15" id="KW-1185">Reference proteome</keyword>
<sequence>MVESRLPPHDLAAEEAVNGSLLIDGKVIYELAAFLRPADFYSETGRCVYEAALELYHRGEAIDQITVARELDRQRNLEKVGGAAYLAHLLTTVPTSLDAEHYGRIIYNLSVSRLLISAGIKITELGYSADPSPGAVISKAETLLYNLRNERASVDFIHIKSILDRYLEPPQTAQHLESVPTGFYGLNDYIGGLKRGDLIIVAGRPSMGKTSLGLNIARNAAVDHHACVAVFSLEMSSDSLVQRLLSSEAGINVRHFTPGLSSPDDENRIMHAIGILSEAPIYIDDSPQLRIADLRSKARRLHFEYGIDLIIVDYLQLLQGDSGSGKGDNRVQEISYISRALKGIARELNVPVVALSQLSRAVEWRSSHEPKLSDLRESGSIEQDADIVIFIYREEVYFKEEEWAATYPDKEYPREIADIIIAKHRNGPTGTIKVRFRHALTKFENLQSIAEIA</sequence>
<keyword evidence="8 12" id="KW-0238">DNA-binding</keyword>
<evidence type="ECO:0000259" key="13">
    <source>
        <dbReference type="PROSITE" id="PS51199"/>
    </source>
</evidence>
<evidence type="ECO:0000256" key="8">
    <source>
        <dbReference type="ARBA" id="ARBA00023125"/>
    </source>
</evidence>
<comment type="function">
    <text evidence="12">The main replicative DNA helicase, it participates in initiation and elongation during chromosome replication. Travels ahead of the DNA replisome, separating dsDNA into templates for DNA synthesis. A processive ATP-dependent 5'-3' DNA helicase it has DNA-dependent ATPase activity.</text>
</comment>
<comment type="catalytic activity">
    <reaction evidence="10 12">
        <text>ATP + H2O = ADP + phosphate + H(+)</text>
        <dbReference type="Rhea" id="RHEA:13065"/>
        <dbReference type="ChEBI" id="CHEBI:15377"/>
        <dbReference type="ChEBI" id="CHEBI:15378"/>
        <dbReference type="ChEBI" id="CHEBI:30616"/>
        <dbReference type="ChEBI" id="CHEBI:43474"/>
        <dbReference type="ChEBI" id="CHEBI:456216"/>
        <dbReference type="EC" id="5.6.2.3"/>
    </reaction>
</comment>
<dbReference type="Gene3D" id="1.10.860.10">
    <property type="entry name" value="DNAb Helicase, Chain A"/>
    <property type="match status" value="1"/>
</dbReference>
<keyword evidence="4 12" id="KW-0547">Nucleotide-binding</keyword>
<dbReference type="SUPFAM" id="SSF52540">
    <property type="entry name" value="P-loop containing nucleoside triphosphate hydrolases"/>
    <property type="match status" value="1"/>
</dbReference>
<dbReference type="GO" id="GO:0005829">
    <property type="term" value="C:cytosol"/>
    <property type="evidence" value="ECO:0007669"/>
    <property type="project" value="TreeGrafter"/>
</dbReference>
<dbReference type="GO" id="GO:0005524">
    <property type="term" value="F:ATP binding"/>
    <property type="evidence" value="ECO:0007669"/>
    <property type="project" value="UniProtKB-UniRule"/>
</dbReference>
<keyword evidence="6 12" id="KW-0347">Helicase</keyword>
<keyword evidence="3 12" id="KW-0235">DNA replication</keyword>
<dbReference type="AlphaFoldDB" id="A0A0W0GJN2"/>
<dbReference type="EC" id="5.6.2.3" evidence="11 12"/>
<dbReference type="SMART" id="SM00382">
    <property type="entry name" value="AAA"/>
    <property type="match status" value="1"/>
</dbReference>
<evidence type="ECO:0000313" key="15">
    <source>
        <dbReference type="Proteomes" id="UP000053947"/>
    </source>
</evidence>
<dbReference type="OrthoDB" id="9773982at2"/>
<dbReference type="InterPro" id="IPR027417">
    <property type="entry name" value="P-loop_NTPase"/>
</dbReference>
<dbReference type="NCBIfam" id="TIGR00665">
    <property type="entry name" value="DnaB"/>
    <property type="match status" value="1"/>
</dbReference>
<name>A0A0W0GJN2_9CHLR</name>
<evidence type="ECO:0000256" key="9">
    <source>
        <dbReference type="ARBA" id="ARBA00023235"/>
    </source>
</evidence>
<dbReference type="PATRIC" id="fig|1217799.6.peg.1640"/>
<keyword evidence="5 12" id="KW-0378">Hydrolase</keyword>
<accession>A0A0W0GJN2</accession>
<dbReference type="GO" id="GO:0016887">
    <property type="term" value="F:ATP hydrolysis activity"/>
    <property type="evidence" value="ECO:0007669"/>
    <property type="project" value="RHEA"/>
</dbReference>